<evidence type="ECO:0000313" key="14">
    <source>
        <dbReference type="EMBL" id="KAJ4761308.1"/>
    </source>
</evidence>
<evidence type="ECO:0000256" key="4">
    <source>
        <dbReference type="ARBA" id="ARBA00022679"/>
    </source>
</evidence>
<reference evidence="14" key="1">
    <citation type="submission" date="2022-08" db="EMBL/GenBank/DDBJ databases">
        <authorList>
            <person name="Marques A."/>
        </authorList>
    </citation>
    <scope>NUCLEOTIDE SEQUENCE</scope>
    <source>
        <strain evidence="14">RhyPub2mFocal</strain>
        <tissue evidence="14">Leaves</tissue>
    </source>
</reference>
<keyword evidence="3" id="KW-0328">Glycosyltransferase</keyword>
<dbReference type="PANTHER" id="PTHR10896">
    <property type="entry name" value="GALACTOSYLGALACTOSYLXYLOSYLPROTEIN 3-BETA-GLUCURONOSYLTRANSFERASE BETA-1,3-GLUCURONYLTRANSFERASE"/>
    <property type="match status" value="1"/>
</dbReference>
<evidence type="ECO:0000256" key="12">
    <source>
        <dbReference type="RuleBase" id="RU363127"/>
    </source>
</evidence>
<evidence type="ECO:0000313" key="15">
    <source>
        <dbReference type="Proteomes" id="UP001140206"/>
    </source>
</evidence>
<comment type="function">
    <text evidence="12">Involved in the synthesis of glucuronoxylan hemicellulose in secondary cell walls.</text>
</comment>
<dbReference type="Gene3D" id="3.90.550.10">
    <property type="entry name" value="Spore Coat Polysaccharide Biosynthesis Protein SpsA, Chain A"/>
    <property type="match status" value="1"/>
</dbReference>
<feature type="region of interest" description="Disordered" evidence="13">
    <location>
        <begin position="399"/>
        <end position="422"/>
    </location>
</feature>
<dbReference type="GO" id="GO:0010417">
    <property type="term" value="P:glucuronoxylan biosynthetic process"/>
    <property type="evidence" value="ECO:0007669"/>
    <property type="project" value="TreeGrafter"/>
</dbReference>
<dbReference type="InterPro" id="IPR029044">
    <property type="entry name" value="Nucleotide-diphossugar_trans"/>
</dbReference>
<keyword evidence="7" id="KW-1133">Transmembrane helix</keyword>
<proteinExistence type="inferred from homology"/>
<evidence type="ECO:0000256" key="6">
    <source>
        <dbReference type="ARBA" id="ARBA00022968"/>
    </source>
</evidence>
<dbReference type="GO" id="GO:0009834">
    <property type="term" value="P:plant-type secondary cell wall biogenesis"/>
    <property type="evidence" value="ECO:0007669"/>
    <property type="project" value="TreeGrafter"/>
</dbReference>
<evidence type="ECO:0000256" key="13">
    <source>
        <dbReference type="SAM" id="MobiDB-lite"/>
    </source>
</evidence>
<keyword evidence="8 12" id="KW-0333">Golgi apparatus</keyword>
<protein>
    <recommendedName>
        <fullName evidence="12">Glycosyltransferases</fullName>
        <ecNumber evidence="12">2.4.-.-</ecNumber>
    </recommendedName>
</protein>
<sequence length="422" mass="47043">MKLPLPLPLPLVVQQMQSLKGSASGGFSPFWLLIHFLCCLGSTVLGFRFSRLLFFLFFSSSPLFSQPHLSTITTTTTTTTTITTITTTFSSSSSFPSNSSSLPPPLNTTFYHPVTTRPVVGRHGIRVRPWPHPDPLQLMRAHHILRQVQLEQRKVFSANNPNPKPILVVTPTYVRAAQALHLTALAHTLRLLPYHVSWLVIEAAGVTNVTASILARSSLPFFHLAFADSMPHTFQARRVVQDRMRLHALRFISEQKMEGVVVFADESNIHDLKLFDEAQKVKSVGAINLSFLTDPRNPNQENNPQLQPVVQGPLCNSDGQLSGWRTLDSTNDAFAPQNMEWAGFLLDSKWLLEKDLDKIDANLKGLLGDNGSGIEPLGKCAHNVLVWWIRAETQPDTKFPPGWAIEQGIPSKHETNSTSKRR</sequence>
<dbReference type="GO" id="GO:0000139">
    <property type="term" value="C:Golgi membrane"/>
    <property type="evidence" value="ECO:0007669"/>
    <property type="project" value="UniProtKB-SubCell"/>
</dbReference>
<evidence type="ECO:0000256" key="2">
    <source>
        <dbReference type="ARBA" id="ARBA00007706"/>
    </source>
</evidence>
<name>A0AAV8CYM7_9POAL</name>
<keyword evidence="4 12" id="KW-0808">Transferase</keyword>
<evidence type="ECO:0000256" key="9">
    <source>
        <dbReference type="ARBA" id="ARBA00023136"/>
    </source>
</evidence>
<keyword evidence="11 12" id="KW-0961">Cell wall biogenesis/degradation</keyword>
<comment type="subcellular location">
    <subcellularLocation>
        <location evidence="1 12">Golgi apparatus membrane</location>
        <topology evidence="1 12">Single-pass type II membrane protein</topology>
    </subcellularLocation>
</comment>
<evidence type="ECO:0000256" key="1">
    <source>
        <dbReference type="ARBA" id="ARBA00004323"/>
    </source>
</evidence>
<dbReference type="GO" id="GO:0015018">
    <property type="term" value="F:galactosylgalactosylxylosylprotein 3-beta-glucuronosyltransferase activity"/>
    <property type="evidence" value="ECO:0007669"/>
    <property type="project" value="InterPro"/>
</dbReference>
<dbReference type="EMBL" id="JAMFTS010000004">
    <property type="protein sequence ID" value="KAJ4761308.1"/>
    <property type="molecule type" value="Genomic_DNA"/>
</dbReference>
<comment type="similarity">
    <text evidence="2 12">Belongs to the glycosyltransferase 43 family.</text>
</comment>
<accession>A0AAV8CYM7</accession>
<dbReference type="EC" id="2.4.-.-" evidence="12"/>
<keyword evidence="9" id="KW-0472">Membrane</keyword>
<evidence type="ECO:0000256" key="8">
    <source>
        <dbReference type="ARBA" id="ARBA00023034"/>
    </source>
</evidence>
<keyword evidence="10" id="KW-0325">Glycoprotein</keyword>
<comment type="caution">
    <text evidence="14">The sequence shown here is derived from an EMBL/GenBank/DDBJ whole genome shotgun (WGS) entry which is preliminary data.</text>
</comment>
<dbReference type="GO" id="GO:0071555">
    <property type="term" value="P:cell wall organization"/>
    <property type="evidence" value="ECO:0007669"/>
    <property type="project" value="UniProtKB-KW"/>
</dbReference>
<dbReference type="GO" id="GO:0042285">
    <property type="term" value="F:xylosyltransferase activity"/>
    <property type="evidence" value="ECO:0007669"/>
    <property type="project" value="TreeGrafter"/>
</dbReference>
<dbReference type="InterPro" id="IPR005027">
    <property type="entry name" value="Glyco_trans_43"/>
</dbReference>
<dbReference type="Proteomes" id="UP001140206">
    <property type="component" value="Chromosome 4"/>
</dbReference>
<dbReference type="SUPFAM" id="SSF53448">
    <property type="entry name" value="Nucleotide-diphospho-sugar transferases"/>
    <property type="match status" value="1"/>
</dbReference>
<evidence type="ECO:0000256" key="7">
    <source>
        <dbReference type="ARBA" id="ARBA00022989"/>
    </source>
</evidence>
<dbReference type="AlphaFoldDB" id="A0AAV8CYM7"/>
<keyword evidence="5" id="KW-0812">Transmembrane</keyword>
<evidence type="ECO:0000256" key="10">
    <source>
        <dbReference type="ARBA" id="ARBA00023180"/>
    </source>
</evidence>
<dbReference type="Pfam" id="PF03360">
    <property type="entry name" value="Glyco_transf_43"/>
    <property type="match status" value="1"/>
</dbReference>
<gene>
    <name evidence="14" type="ORF">LUZ62_071683</name>
</gene>
<evidence type="ECO:0000256" key="5">
    <source>
        <dbReference type="ARBA" id="ARBA00022692"/>
    </source>
</evidence>
<keyword evidence="6 12" id="KW-0735">Signal-anchor</keyword>
<evidence type="ECO:0000256" key="11">
    <source>
        <dbReference type="ARBA" id="ARBA00023316"/>
    </source>
</evidence>
<evidence type="ECO:0000256" key="3">
    <source>
        <dbReference type="ARBA" id="ARBA00022676"/>
    </source>
</evidence>
<organism evidence="14 15">
    <name type="scientific">Rhynchospora pubera</name>
    <dbReference type="NCBI Taxonomy" id="906938"/>
    <lineage>
        <taxon>Eukaryota</taxon>
        <taxon>Viridiplantae</taxon>
        <taxon>Streptophyta</taxon>
        <taxon>Embryophyta</taxon>
        <taxon>Tracheophyta</taxon>
        <taxon>Spermatophyta</taxon>
        <taxon>Magnoliopsida</taxon>
        <taxon>Liliopsida</taxon>
        <taxon>Poales</taxon>
        <taxon>Cyperaceae</taxon>
        <taxon>Cyperoideae</taxon>
        <taxon>Rhynchosporeae</taxon>
        <taxon>Rhynchospora</taxon>
    </lineage>
</organism>
<keyword evidence="15" id="KW-1185">Reference proteome</keyword>
<dbReference type="PANTHER" id="PTHR10896:SF17">
    <property type="entry name" value="BETA-1,4-XYLOSYLTRANSFERASE IRX14H-RELATED"/>
    <property type="match status" value="1"/>
</dbReference>